<dbReference type="GO" id="GO:0016020">
    <property type="term" value="C:membrane"/>
    <property type="evidence" value="ECO:0007669"/>
    <property type="project" value="UniProtKB-SubCell"/>
</dbReference>
<accession>A0A067L383</accession>
<dbReference type="FunFam" id="3.80.10.10:FF:000383">
    <property type="entry name" value="Leucine-rich repeat receptor protein kinase EMS1"/>
    <property type="match status" value="1"/>
</dbReference>
<evidence type="ECO:0000256" key="4">
    <source>
        <dbReference type="ARBA" id="ARBA00022692"/>
    </source>
</evidence>
<dbReference type="PROSITE" id="PS50011">
    <property type="entry name" value="PROTEIN_KINASE_DOM"/>
    <property type="match status" value="1"/>
</dbReference>
<evidence type="ECO:0000256" key="7">
    <source>
        <dbReference type="ARBA" id="ARBA00022989"/>
    </source>
</evidence>
<dbReference type="PANTHER" id="PTHR27008:SF592">
    <property type="entry name" value="LEUCINE-RICH REPEAT RECEPTOR-LIKE PROTEIN KINASE FAMILY PROTEIN-RELATED"/>
    <property type="match status" value="1"/>
</dbReference>
<evidence type="ECO:0000256" key="1">
    <source>
        <dbReference type="ARBA" id="ARBA00004167"/>
    </source>
</evidence>
<sequence length="803" mass="87794">MKLQELPAANAGGNKTDQFALLKFKEGITNYANGTFNSWNKSVPFCNWFGITCSRRHERVTSLVLQGQDLFGFISPYIGNLSFLKLVDLRNNSLHCQIPPEVGNLFRLEQFSVSNNTLDGEIPTNLTRCLQLGMIRLARNILVGKIPPELGSLMMLQVLALSVNNLTGEIPSSLTNLSSLTFLSIAYNNLIGNIPDEVGRLTRLTSFSISVNRISGAIPISFFNISSIVLISAVENHLTGNLPDMLGLAFPSLQNFDIGGNEFSGLIPDSLSNASQIQSIDIAENNFSGKVSVNFGKMKSLQLLQLGSNNLGSNSTNDLMFLTSLVNSSYLEMLDLTLNNFGGVLPDSMSNLSSQLGRLYLGGNEITGVIPVALESLINLVPMDLGSNLFTGPIPSYFGKFQKLRGLALNGNKLSVGKLESIYMLDMSENNLSGEIPNSIGDCLSLEYLHMKGNFFSGILPSAFASLKGLLYLDMSRNNLSGQIPEDLSNLRFLLYLNLSFNDFEGMVPTKGVFGNTSALSLIGNDKLCGGVPQLHLPNCPDSSPTTMKKRNSLFLKLALVIGCVLLCVILILASLVISLRKKSEKKSPSTSLIMEPLINVCKGFLNQIEKEVAIKVLNLEKQGAYKSFMAECKALRNTRQRNLVKLLTYCSSIDYQRNEFKALVFEFIENGSLEKWLHPDLDNENQLTSLNLLQRLSIAMDVASALHHLHEFCETTIIHSDLKPSNVLLDEDMVARASDFGLARLLSTAMDSSQSEISTMGIKGTIGYAAPEYGIGCPASNEGDVYSYGILLLEIFSGKKTH</sequence>
<dbReference type="Pfam" id="PF08263">
    <property type="entry name" value="LRRNT_2"/>
    <property type="match status" value="1"/>
</dbReference>
<evidence type="ECO:0000256" key="9">
    <source>
        <dbReference type="SAM" id="Phobius"/>
    </source>
</evidence>
<organism evidence="11 12">
    <name type="scientific">Jatropha curcas</name>
    <name type="common">Barbados nut</name>
    <dbReference type="NCBI Taxonomy" id="180498"/>
    <lineage>
        <taxon>Eukaryota</taxon>
        <taxon>Viridiplantae</taxon>
        <taxon>Streptophyta</taxon>
        <taxon>Embryophyta</taxon>
        <taxon>Tracheophyta</taxon>
        <taxon>Spermatophyta</taxon>
        <taxon>Magnoliopsida</taxon>
        <taxon>eudicotyledons</taxon>
        <taxon>Gunneridae</taxon>
        <taxon>Pentapetalae</taxon>
        <taxon>rosids</taxon>
        <taxon>fabids</taxon>
        <taxon>Malpighiales</taxon>
        <taxon>Euphorbiaceae</taxon>
        <taxon>Crotonoideae</taxon>
        <taxon>Jatropheae</taxon>
        <taxon>Jatropha</taxon>
    </lineage>
</organism>
<dbReference type="OrthoDB" id="844390at2759"/>
<dbReference type="PROSITE" id="PS00108">
    <property type="entry name" value="PROTEIN_KINASE_ST"/>
    <property type="match status" value="1"/>
</dbReference>
<dbReference type="InterPro" id="IPR032675">
    <property type="entry name" value="LRR_dom_sf"/>
</dbReference>
<dbReference type="InterPro" id="IPR051809">
    <property type="entry name" value="Plant_receptor-like_S/T_kinase"/>
</dbReference>
<dbReference type="Gene3D" id="3.80.10.10">
    <property type="entry name" value="Ribonuclease Inhibitor"/>
    <property type="match status" value="3"/>
</dbReference>
<dbReference type="InterPro" id="IPR001245">
    <property type="entry name" value="Ser-Thr/Tyr_kinase_cat_dom"/>
</dbReference>
<dbReference type="PANTHER" id="PTHR27008">
    <property type="entry name" value="OS04G0122200 PROTEIN"/>
    <property type="match status" value="1"/>
</dbReference>
<dbReference type="SUPFAM" id="SSF52058">
    <property type="entry name" value="L domain-like"/>
    <property type="match status" value="1"/>
</dbReference>
<evidence type="ECO:0000256" key="8">
    <source>
        <dbReference type="ARBA" id="ARBA00023136"/>
    </source>
</evidence>
<dbReference type="FunFam" id="3.80.10.10:FF:000129">
    <property type="entry name" value="Leucine-rich repeat receptor-like kinase"/>
    <property type="match status" value="1"/>
</dbReference>
<dbReference type="InterPro" id="IPR013210">
    <property type="entry name" value="LRR_N_plant-typ"/>
</dbReference>
<keyword evidence="12" id="KW-1185">Reference proteome</keyword>
<evidence type="ECO:0000313" key="12">
    <source>
        <dbReference type="Proteomes" id="UP000027138"/>
    </source>
</evidence>
<keyword evidence="8 9" id="KW-0472">Membrane</keyword>
<reference evidence="11 12" key="1">
    <citation type="journal article" date="2014" name="PLoS ONE">
        <title>Global Analysis of Gene Expression Profiles in Physic Nut (Jatropha curcas L.) Seedlings Exposed to Salt Stress.</title>
        <authorList>
            <person name="Zhang L."/>
            <person name="Zhang C."/>
            <person name="Wu P."/>
            <person name="Chen Y."/>
            <person name="Li M."/>
            <person name="Jiang H."/>
            <person name="Wu G."/>
        </authorList>
    </citation>
    <scope>NUCLEOTIDE SEQUENCE [LARGE SCALE GENOMIC DNA]</scope>
    <source>
        <strain evidence="12">cv. GZQX0401</strain>
        <tissue evidence="11">Young leaves</tissue>
    </source>
</reference>
<evidence type="ECO:0000313" key="11">
    <source>
        <dbReference type="EMBL" id="KDP38960.1"/>
    </source>
</evidence>
<dbReference type="Pfam" id="PF00560">
    <property type="entry name" value="LRR_1"/>
    <property type="match status" value="4"/>
</dbReference>
<evidence type="ECO:0000256" key="5">
    <source>
        <dbReference type="ARBA" id="ARBA00022729"/>
    </source>
</evidence>
<gene>
    <name evidence="11" type="ORF">JCGZ_00717</name>
</gene>
<dbReference type="SUPFAM" id="SSF56112">
    <property type="entry name" value="Protein kinase-like (PK-like)"/>
    <property type="match status" value="1"/>
</dbReference>
<dbReference type="InterPro" id="IPR011009">
    <property type="entry name" value="Kinase-like_dom_sf"/>
</dbReference>
<dbReference type="Gene3D" id="1.10.510.10">
    <property type="entry name" value="Transferase(Phosphotransferase) domain 1"/>
    <property type="match status" value="1"/>
</dbReference>
<dbReference type="EMBL" id="KK914353">
    <property type="protein sequence ID" value="KDP38960.1"/>
    <property type="molecule type" value="Genomic_DNA"/>
</dbReference>
<evidence type="ECO:0000256" key="2">
    <source>
        <dbReference type="ARBA" id="ARBA00008684"/>
    </source>
</evidence>
<dbReference type="InterPro" id="IPR008271">
    <property type="entry name" value="Ser/Thr_kinase_AS"/>
</dbReference>
<protein>
    <recommendedName>
        <fullName evidence="10">Protein kinase domain-containing protein</fullName>
    </recommendedName>
</protein>
<evidence type="ECO:0000256" key="6">
    <source>
        <dbReference type="ARBA" id="ARBA00022737"/>
    </source>
</evidence>
<dbReference type="FunFam" id="3.80.10.10:FF:000095">
    <property type="entry name" value="LRR receptor-like serine/threonine-protein kinase GSO1"/>
    <property type="match status" value="1"/>
</dbReference>
<dbReference type="GO" id="GO:0004672">
    <property type="term" value="F:protein kinase activity"/>
    <property type="evidence" value="ECO:0007669"/>
    <property type="project" value="InterPro"/>
</dbReference>
<comment type="similarity">
    <text evidence="2">Belongs to the protein kinase superfamily. Ser/Thr protein kinase family.</text>
</comment>
<keyword evidence="4 9" id="KW-0812">Transmembrane</keyword>
<dbReference type="AlphaFoldDB" id="A0A067L383"/>
<keyword evidence="6" id="KW-0677">Repeat</keyword>
<dbReference type="GO" id="GO:0005524">
    <property type="term" value="F:ATP binding"/>
    <property type="evidence" value="ECO:0007669"/>
    <property type="project" value="InterPro"/>
</dbReference>
<keyword evidence="7 9" id="KW-1133">Transmembrane helix</keyword>
<dbReference type="SUPFAM" id="SSF52047">
    <property type="entry name" value="RNI-like"/>
    <property type="match status" value="1"/>
</dbReference>
<evidence type="ECO:0000259" key="10">
    <source>
        <dbReference type="PROSITE" id="PS50011"/>
    </source>
</evidence>
<keyword evidence="5" id="KW-0732">Signal</keyword>
<keyword evidence="3" id="KW-0433">Leucine-rich repeat</keyword>
<dbReference type="InterPro" id="IPR001611">
    <property type="entry name" value="Leu-rich_rpt"/>
</dbReference>
<dbReference type="InterPro" id="IPR000719">
    <property type="entry name" value="Prot_kinase_dom"/>
</dbReference>
<name>A0A067L383_JATCU</name>
<dbReference type="SMART" id="SM00220">
    <property type="entry name" value="S_TKc"/>
    <property type="match status" value="1"/>
</dbReference>
<dbReference type="Proteomes" id="UP000027138">
    <property type="component" value="Unassembled WGS sequence"/>
</dbReference>
<dbReference type="Pfam" id="PF13855">
    <property type="entry name" value="LRR_8"/>
    <property type="match status" value="1"/>
</dbReference>
<evidence type="ECO:0000256" key="3">
    <source>
        <dbReference type="ARBA" id="ARBA00022614"/>
    </source>
</evidence>
<proteinExistence type="inferred from homology"/>
<comment type="subcellular location">
    <subcellularLocation>
        <location evidence="1">Membrane</location>
        <topology evidence="1">Single-pass membrane protein</topology>
    </subcellularLocation>
</comment>
<dbReference type="Pfam" id="PF07714">
    <property type="entry name" value="PK_Tyr_Ser-Thr"/>
    <property type="match status" value="1"/>
</dbReference>
<feature type="domain" description="Protein kinase" evidence="10">
    <location>
        <begin position="567"/>
        <end position="803"/>
    </location>
</feature>
<feature type="transmembrane region" description="Helical" evidence="9">
    <location>
        <begin position="554"/>
        <end position="578"/>
    </location>
</feature>